<accession>A0ABN3UIL3</accession>
<protein>
    <submittedName>
        <fullName evidence="1">TIGR03089 family protein</fullName>
    </submittedName>
</protein>
<dbReference type="InterPro" id="IPR017523">
    <property type="entry name" value="Rv3268"/>
</dbReference>
<dbReference type="RefSeq" id="WP_344454147.1">
    <property type="nucleotide sequence ID" value="NZ_BAAATZ010000025.1"/>
</dbReference>
<sequence length="250" mass="27317">MELTRAAAQRPLVTFYDDAVGERLEFSRRTFDNWVAKTSNLLVEGLDVRPGGTVVLDLPAHWQTAVLLFAAWNTGQRVVIGPREELGSAADEGIWATDTPGNAPDWADEVLGLSLDAFGAPLPDAPAWVTDYAVEVRSYGDRFTGHSPASSSEQVLSVSNTTLSRAQIDRETQEFLEEHELTTEDRTLTVVEYTTSTALVAGLLAPLRAGGSVILCRNLDDDLIRRRIETEHVTATAGLEAPYAPVRRLL</sequence>
<dbReference type="Proteomes" id="UP001501842">
    <property type="component" value="Unassembled WGS sequence"/>
</dbReference>
<organism evidence="1 2">
    <name type="scientific">Actinocorallia aurantiaca</name>
    <dbReference type="NCBI Taxonomy" id="46204"/>
    <lineage>
        <taxon>Bacteria</taxon>
        <taxon>Bacillati</taxon>
        <taxon>Actinomycetota</taxon>
        <taxon>Actinomycetes</taxon>
        <taxon>Streptosporangiales</taxon>
        <taxon>Thermomonosporaceae</taxon>
        <taxon>Actinocorallia</taxon>
    </lineage>
</organism>
<name>A0ABN3UIL3_9ACTN</name>
<evidence type="ECO:0000313" key="2">
    <source>
        <dbReference type="Proteomes" id="UP001501842"/>
    </source>
</evidence>
<comment type="caution">
    <text evidence="1">The sequence shown here is derived from an EMBL/GenBank/DDBJ whole genome shotgun (WGS) entry which is preliminary data.</text>
</comment>
<proteinExistence type="predicted"/>
<dbReference type="Gene3D" id="3.40.50.12780">
    <property type="entry name" value="N-terminal domain of ligase-like"/>
    <property type="match status" value="1"/>
</dbReference>
<dbReference type="NCBIfam" id="TIGR03089">
    <property type="entry name" value="TIGR03089 family protein"/>
    <property type="match status" value="1"/>
</dbReference>
<dbReference type="InterPro" id="IPR042099">
    <property type="entry name" value="ANL_N_sf"/>
</dbReference>
<dbReference type="EMBL" id="BAAATZ010000025">
    <property type="protein sequence ID" value="GAA2733589.1"/>
    <property type="molecule type" value="Genomic_DNA"/>
</dbReference>
<keyword evidence="2" id="KW-1185">Reference proteome</keyword>
<gene>
    <name evidence="1" type="ORF">GCM10010439_53990</name>
</gene>
<dbReference type="SUPFAM" id="SSF56801">
    <property type="entry name" value="Acetyl-CoA synthetase-like"/>
    <property type="match status" value="1"/>
</dbReference>
<reference evidence="1 2" key="1">
    <citation type="journal article" date="2019" name="Int. J. Syst. Evol. Microbiol.">
        <title>The Global Catalogue of Microorganisms (GCM) 10K type strain sequencing project: providing services to taxonomists for standard genome sequencing and annotation.</title>
        <authorList>
            <consortium name="The Broad Institute Genomics Platform"/>
            <consortium name="The Broad Institute Genome Sequencing Center for Infectious Disease"/>
            <person name="Wu L."/>
            <person name="Ma J."/>
        </authorList>
    </citation>
    <scope>NUCLEOTIDE SEQUENCE [LARGE SCALE GENOMIC DNA]</scope>
    <source>
        <strain evidence="1 2">JCM 8201</strain>
    </source>
</reference>
<evidence type="ECO:0000313" key="1">
    <source>
        <dbReference type="EMBL" id="GAA2733589.1"/>
    </source>
</evidence>